<dbReference type="EMBL" id="VSWD01000005">
    <property type="protein sequence ID" value="KAK3102883.1"/>
    <property type="molecule type" value="Genomic_DNA"/>
</dbReference>
<evidence type="ECO:0000256" key="1">
    <source>
        <dbReference type="ARBA" id="ARBA00004141"/>
    </source>
</evidence>
<evidence type="ECO:0000313" key="6">
    <source>
        <dbReference type="EMBL" id="KAK3102883.1"/>
    </source>
</evidence>
<dbReference type="PANTHER" id="PTHR12489">
    <property type="entry name" value="LIPOMA HMGIC FUSION PARTNER-LIKE PROTEIN"/>
    <property type="match status" value="1"/>
</dbReference>
<keyword evidence="2 5" id="KW-0812">Transmembrane</keyword>
<protein>
    <submittedName>
        <fullName evidence="6">Uncharacterized protein</fullName>
    </submittedName>
</protein>
<gene>
    <name evidence="6" type="ORF">FSP39_014665</name>
</gene>
<evidence type="ECO:0000256" key="2">
    <source>
        <dbReference type="ARBA" id="ARBA00022692"/>
    </source>
</evidence>
<dbReference type="Proteomes" id="UP001186944">
    <property type="component" value="Unassembled WGS sequence"/>
</dbReference>
<keyword evidence="7" id="KW-1185">Reference proteome</keyword>
<evidence type="ECO:0000313" key="7">
    <source>
        <dbReference type="Proteomes" id="UP001186944"/>
    </source>
</evidence>
<evidence type="ECO:0000256" key="3">
    <source>
        <dbReference type="ARBA" id="ARBA00022989"/>
    </source>
</evidence>
<comment type="caution">
    <text evidence="6">The sequence shown here is derived from an EMBL/GenBank/DDBJ whole genome shotgun (WGS) entry which is preliminary data.</text>
</comment>
<proteinExistence type="predicted"/>
<dbReference type="PANTHER" id="PTHR12489:SF1">
    <property type="entry name" value="LP10272P"/>
    <property type="match status" value="1"/>
</dbReference>
<dbReference type="AlphaFoldDB" id="A0AA88YDR2"/>
<evidence type="ECO:0000256" key="4">
    <source>
        <dbReference type="ARBA" id="ARBA00023136"/>
    </source>
</evidence>
<dbReference type="InterPro" id="IPR019372">
    <property type="entry name" value="LHFPL"/>
</dbReference>
<feature type="transmembrane region" description="Helical" evidence="5">
    <location>
        <begin position="98"/>
        <end position="124"/>
    </location>
</feature>
<sequence length="164" mass="18584">MQYRNSLDKKFAPYQLQQYHHRHERNHRAVAVIWGIMTIMFAILNVMAFAQPHWIGDTNDSPGFGHLGVYQVCTPDYNTGSYFCTGSFTEFSSILTDAFRATTVFCGLSALLMLLCVLILLLFFCFKTGKVFMLCGVLETAAGRLTHNTNDNIHVMWSTGNRGR</sequence>
<dbReference type="Pfam" id="PF10242">
    <property type="entry name" value="L_HMGIC_fpl"/>
    <property type="match status" value="1"/>
</dbReference>
<reference evidence="6" key="1">
    <citation type="submission" date="2019-08" db="EMBL/GenBank/DDBJ databases">
        <title>The improved chromosome-level genome for the pearl oyster Pinctada fucata martensii using PacBio sequencing and Hi-C.</title>
        <authorList>
            <person name="Zheng Z."/>
        </authorList>
    </citation>
    <scope>NUCLEOTIDE SEQUENCE</scope>
    <source>
        <strain evidence="6">ZZ-2019</strain>
        <tissue evidence="6">Adductor muscle</tissue>
    </source>
</reference>
<name>A0AA88YDR2_PINIB</name>
<keyword evidence="3 5" id="KW-1133">Transmembrane helix</keyword>
<comment type="subcellular location">
    <subcellularLocation>
        <location evidence="1">Membrane</location>
        <topology evidence="1">Multi-pass membrane protein</topology>
    </subcellularLocation>
</comment>
<keyword evidence="4 5" id="KW-0472">Membrane</keyword>
<evidence type="ECO:0000256" key="5">
    <source>
        <dbReference type="SAM" id="Phobius"/>
    </source>
</evidence>
<accession>A0AA88YDR2</accession>
<dbReference type="GO" id="GO:0005886">
    <property type="term" value="C:plasma membrane"/>
    <property type="evidence" value="ECO:0007669"/>
    <property type="project" value="TreeGrafter"/>
</dbReference>
<feature type="transmembrane region" description="Helical" evidence="5">
    <location>
        <begin position="29"/>
        <end position="50"/>
    </location>
</feature>
<dbReference type="GO" id="GO:0007605">
    <property type="term" value="P:sensory perception of sound"/>
    <property type="evidence" value="ECO:0007669"/>
    <property type="project" value="TreeGrafter"/>
</dbReference>
<organism evidence="6 7">
    <name type="scientific">Pinctada imbricata</name>
    <name type="common">Atlantic pearl-oyster</name>
    <name type="synonym">Pinctada martensii</name>
    <dbReference type="NCBI Taxonomy" id="66713"/>
    <lineage>
        <taxon>Eukaryota</taxon>
        <taxon>Metazoa</taxon>
        <taxon>Spiralia</taxon>
        <taxon>Lophotrochozoa</taxon>
        <taxon>Mollusca</taxon>
        <taxon>Bivalvia</taxon>
        <taxon>Autobranchia</taxon>
        <taxon>Pteriomorphia</taxon>
        <taxon>Pterioida</taxon>
        <taxon>Pterioidea</taxon>
        <taxon>Pteriidae</taxon>
        <taxon>Pinctada</taxon>
    </lineage>
</organism>